<feature type="transmembrane region" description="Helical" evidence="1">
    <location>
        <begin position="169"/>
        <end position="189"/>
    </location>
</feature>
<feature type="transmembrane region" description="Helical" evidence="1">
    <location>
        <begin position="69"/>
        <end position="86"/>
    </location>
</feature>
<keyword evidence="1" id="KW-0812">Transmembrane</keyword>
<keyword evidence="1" id="KW-0472">Membrane</keyword>
<evidence type="ECO:0000256" key="1">
    <source>
        <dbReference type="SAM" id="Phobius"/>
    </source>
</evidence>
<dbReference type="RefSeq" id="WP_111647289.1">
    <property type="nucleotide sequence ID" value="NZ_JACHWI010000001.1"/>
</dbReference>
<gene>
    <name evidence="2" type="ORF">B0I29_101685</name>
</gene>
<keyword evidence="3" id="KW-1185">Reference proteome</keyword>
<evidence type="ECO:0000313" key="3">
    <source>
        <dbReference type="Proteomes" id="UP000249341"/>
    </source>
</evidence>
<feature type="transmembrane region" description="Helical" evidence="1">
    <location>
        <begin position="144"/>
        <end position="162"/>
    </location>
</feature>
<dbReference type="Proteomes" id="UP000249341">
    <property type="component" value="Unassembled WGS sequence"/>
</dbReference>
<feature type="transmembrane region" description="Helical" evidence="1">
    <location>
        <begin position="6"/>
        <end position="23"/>
    </location>
</feature>
<organism evidence="2 3">
    <name type="scientific">Actinoplanes lutulentus</name>
    <dbReference type="NCBI Taxonomy" id="1287878"/>
    <lineage>
        <taxon>Bacteria</taxon>
        <taxon>Bacillati</taxon>
        <taxon>Actinomycetota</taxon>
        <taxon>Actinomycetes</taxon>
        <taxon>Micromonosporales</taxon>
        <taxon>Micromonosporaceae</taxon>
        <taxon>Actinoplanes</taxon>
    </lineage>
</organism>
<proteinExistence type="predicted"/>
<dbReference type="EMBL" id="QLMJ01000001">
    <property type="protein sequence ID" value="RAK43554.1"/>
    <property type="molecule type" value="Genomic_DNA"/>
</dbReference>
<feature type="transmembrane region" description="Helical" evidence="1">
    <location>
        <begin position="35"/>
        <end position="57"/>
    </location>
</feature>
<sequence length="217" mass="22868">MVSALFGLIVVAEVVLLALVITLRRRDPDWTLSLLVLVILALIYDNAIVALGSTLGFGSLLEALSLPRYVTHALLVPLLIMVAVGLGRRYGFFAGRLLPAIFGALTVALIALGAWADIVTLDLEPTRYADTLRYTNAAANGPPIPAIIAILVMIGVGAALLVRARWPWLLVGGVAMFAAAGAGASILWLGNLGELALILTVWLTASRPQPARSLQTA</sequence>
<reference evidence="2 3" key="1">
    <citation type="submission" date="2018-06" db="EMBL/GenBank/DDBJ databases">
        <title>Genomic Encyclopedia of Type Strains, Phase III (KMG-III): the genomes of soil and plant-associated and newly described type strains.</title>
        <authorList>
            <person name="Whitman W."/>
        </authorList>
    </citation>
    <scope>NUCLEOTIDE SEQUENCE [LARGE SCALE GENOMIC DNA]</scope>
    <source>
        <strain evidence="2 3">CGMCC 4.7090</strain>
    </source>
</reference>
<name>A0A327ZPM0_9ACTN</name>
<feature type="transmembrane region" description="Helical" evidence="1">
    <location>
        <begin position="98"/>
        <end position="116"/>
    </location>
</feature>
<accession>A0A327ZPM0</accession>
<dbReference type="OrthoDB" id="4331374at2"/>
<dbReference type="AlphaFoldDB" id="A0A327ZPM0"/>
<comment type="caution">
    <text evidence="2">The sequence shown here is derived from an EMBL/GenBank/DDBJ whole genome shotgun (WGS) entry which is preliminary data.</text>
</comment>
<protein>
    <submittedName>
        <fullName evidence="2">Uncharacterized protein</fullName>
    </submittedName>
</protein>
<evidence type="ECO:0000313" key="2">
    <source>
        <dbReference type="EMBL" id="RAK43554.1"/>
    </source>
</evidence>
<keyword evidence="1" id="KW-1133">Transmembrane helix</keyword>